<evidence type="ECO:0000259" key="2">
    <source>
        <dbReference type="Pfam" id="PF00753"/>
    </source>
</evidence>
<feature type="transmembrane region" description="Helical" evidence="1">
    <location>
        <begin position="360"/>
        <end position="378"/>
    </location>
</feature>
<sequence>MKQLCKSALTLSVLTAAAAFLKDSCPWFILVLCLLIWRKRTQDHSWIYVLPVLILVLIPRYDRKMPAWHTGTVRAVKTHYAIVQNGNSKLIVNTDADLILDSKISFTGTPQLLEGTGGFYSYDFPAACRRQGIYYSLISDSPAVIQESRSLRGLVQKKVLAIEDSGKQATLLRILFGIRSDQKTFESFLEDTGISSAAMLSLLSMLLGFFLFPEEKDQLLTAAAFASAVFWHFPYLLTQRLILRLLKLFRIPYRERLGIGLTLSILLNPSAVHSASFLIPAVFAYASCLSEHPKQSSFLAGMMMQSCLFHNVNPLQMILLKKLFPLLGVFRILAWIELLTGWNLLWILDPFDHVLSFLKIADLPGSMLGAGLLLYLLAAAVLKHLPHPRMLLSILFLCFQITGLFHPFAEVSFLNVGQGDSILIRESLNRCNVLIDTGKPSAWKAVSASLEGRGIRRLDTLFISHPDEDHNGNQELITDTYHPRNVITGHHGLTACRNLEFLDLNELQETDENRSSQVLYLKLNGLNYLFMGDADQIAEQEILKHYDALDCDVLKLSHHGSKTGSSEAFLNQAKPLLAIISAGSYSIYHHPHPDTIQKLLARRIPFLNTRTAGEIRILCLGRFNVVLTSGGLFGILL</sequence>
<dbReference type="SUPFAM" id="SSF56281">
    <property type="entry name" value="Metallo-hydrolase/oxidoreductase"/>
    <property type="match status" value="1"/>
</dbReference>
<feature type="transmembrane region" description="Helical" evidence="1">
    <location>
        <begin position="45"/>
        <end position="61"/>
    </location>
</feature>
<keyword evidence="1" id="KW-1133">Transmembrane helix</keyword>
<dbReference type="RefSeq" id="WP_154502256.1">
    <property type="nucleotide sequence ID" value="NZ_JAQXPC010000025.1"/>
</dbReference>
<evidence type="ECO:0000313" key="4">
    <source>
        <dbReference type="Proteomes" id="UP000461880"/>
    </source>
</evidence>
<dbReference type="CDD" id="cd07731">
    <property type="entry name" value="ComA-like_MBL-fold"/>
    <property type="match status" value="1"/>
</dbReference>
<evidence type="ECO:0000256" key="1">
    <source>
        <dbReference type="SAM" id="Phobius"/>
    </source>
</evidence>
<reference evidence="3 4" key="1">
    <citation type="submission" date="2019-08" db="EMBL/GenBank/DDBJ databases">
        <title>In-depth cultivation of the pig gut microbiome towards novel bacterial diversity and tailored functional studies.</title>
        <authorList>
            <person name="Wylensek D."/>
            <person name="Hitch T.C.A."/>
            <person name="Clavel T."/>
        </authorList>
    </citation>
    <scope>NUCLEOTIDE SEQUENCE [LARGE SCALE GENOMIC DNA]</scope>
    <source>
        <strain evidence="3 4">Oil+RF-744-GAM-WT-6</strain>
    </source>
</reference>
<keyword evidence="4" id="KW-1185">Reference proteome</keyword>
<accession>A0A7X2TEC9</accession>
<evidence type="ECO:0000313" key="3">
    <source>
        <dbReference type="EMBL" id="MSS57499.1"/>
    </source>
</evidence>
<feature type="transmembrane region" description="Helical" evidence="1">
    <location>
        <begin position="390"/>
        <end position="409"/>
    </location>
</feature>
<proteinExistence type="predicted"/>
<comment type="caution">
    <text evidence="3">The sequence shown here is derived from an EMBL/GenBank/DDBJ whole genome shotgun (WGS) entry which is preliminary data.</text>
</comment>
<dbReference type="Pfam" id="PF00753">
    <property type="entry name" value="Lactamase_B"/>
    <property type="match status" value="1"/>
</dbReference>
<dbReference type="InterPro" id="IPR035681">
    <property type="entry name" value="ComA-like_MBL"/>
</dbReference>
<keyword evidence="1" id="KW-0472">Membrane</keyword>
<feature type="transmembrane region" description="Helical" evidence="1">
    <location>
        <begin position="324"/>
        <end position="348"/>
    </location>
</feature>
<dbReference type="InterPro" id="IPR036866">
    <property type="entry name" value="RibonucZ/Hydroxyglut_hydro"/>
</dbReference>
<dbReference type="InterPro" id="IPR001279">
    <property type="entry name" value="Metallo-B-lactamas"/>
</dbReference>
<dbReference type="AlphaFoldDB" id="A0A7X2TEC9"/>
<dbReference type="Proteomes" id="UP000461880">
    <property type="component" value="Unassembled WGS sequence"/>
</dbReference>
<dbReference type="InterPro" id="IPR052159">
    <property type="entry name" value="Competence_DNA_uptake"/>
</dbReference>
<gene>
    <name evidence="3" type="ORF">FYJ51_01045</name>
</gene>
<dbReference type="Gene3D" id="3.60.15.10">
    <property type="entry name" value="Ribonuclease Z/Hydroxyacylglutathione hydrolase-like"/>
    <property type="match status" value="2"/>
</dbReference>
<feature type="domain" description="Metallo-beta-lactamase" evidence="2">
    <location>
        <begin position="415"/>
        <end position="491"/>
    </location>
</feature>
<dbReference type="PANTHER" id="PTHR30619:SF7">
    <property type="entry name" value="BETA-LACTAMASE DOMAIN PROTEIN"/>
    <property type="match status" value="1"/>
</dbReference>
<organism evidence="3 4">
    <name type="scientific">Stecheria intestinalis</name>
    <dbReference type="NCBI Taxonomy" id="2606630"/>
    <lineage>
        <taxon>Bacteria</taxon>
        <taxon>Bacillati</taxon>
        <taxon>Bacillota</taxon>
        <taxon>Erysipelotrichia</taxon>
        <taxon>Erysipelotrichales</taxon>
        <taxon>Erysipelotrichaceae</taxon>
        <taxon>Stecheria</taxon>
    </lineage>
</organism>
<dbReference type="EMBL" id="VUMN01000001">
    <property type="protein sequence ID" value="MSS57499.1"/>
    <property type="molecule type" value="Genomic_DNA"/>
</dbReference>
<dbReference type="GO" id="GO:0016787">
    <property type="term" value="F:hydrolase activity"/>
    <property type="evidence" value="ECO:0007669"/>
    <property type="project" value="UniProtKB-KW"/>
</dbReference>
<feature type="transmembrane region" description="Helical" evidence="1">
    <location>
        <begin position="218"/>
        <end position="237"/>
    </location>
</feature>
<protein>
    <submittedName>
        <fullName evidence="3">MBL fold metallo-hydrolase</fullName>
    </submittedName>
</protein>
<dbReference type="PANTHER" id="PTHR30619">
    <property type="entry name" value="DNA INTERNALIZATION/COMPETENCE PROTEIN COMEC/REC2"/>
    <property type="match status" value="1"/>
</dbReference>
<name>A0A7X2TEC9_9FIRM</name>
<feature type="transmembrane region" description="Helical" evidence="1">
    <location>
        <begin position="193"/>
        <end position="212"/>
    </location>
</feature>
<keyword evidence="3" id="KW-0378">Hydrolase</keyword>
<keyword evidence="1" id="KW-0812">Transmembrane</keyword>
<feature type="transmembrane region" description="Helical" evidence="1">
    <location>
        <begin position="257"/>
        <end position="283"/>
    </location>
</feature>